<accession>A0A6J5NN48</accession>
<protein>
    <submittedName>
        <fullName evidence="1">LGT_TIGR03299, phage/plasmid-like protein TIGR03299</fullName>
    </submittedName>
</protein>
<dbReference type="InterPro" id="IPR017686">
    <property type="entry name" value="Phg/plasmid-like_prot"/>
</dbReference>
<proteinExistence type="predicted"/>
<dbReference type="Pfam" id="PF06067">
    <property type="entry name" value="DUF932"/>
    <property type="match status" value="1"/>
</dbReference>
<dbReference type="EMBL" id="LR796705">
    <property type="protein sequence ID" value="CAB4161250.1"/>
    <property type="molecule type" value="Genomic_DNA"/>
</dbReference>
<sequence length="322" mass="35953">MAHEIDTTGGVERCVFARQPAWHGLGKVVPEAMTSEEAIKHAGLDWAVDLRPIFRKSNNNDLIAVKDRRAVVRVDSDTELGIVGMQYQPVQNTELGGFMDLVLGQGAKYDSAGSLHGGKRVWLNAKVKDCFEVIPNDLVESYIAVLNGHDGNLRMMAVATGTRVVCANTFQLVMDESKYGKNRSIAIRHDGKLKDNVETARIALGLVRTATERMEYEAKALLKIKMDDEALAKFYVEQVRSLKLTKERAEAVVSELVTLQHSKTNTLRGMEGTGWQAYNVWSEWTDHSTRRTGKDVRLESTWYGEGSRSKINAWDSLLQQAV</sequence>
<name>A0A6J5NN48_9CAUD</name>
<organism evidence="1">
    <name type="scientific">uncultured Caudovirales phage</name>
    <dbReference type="NCBI Taxonomy" id="2100421"/>
    <lineage>
        <taxon>Viruses</taxon>
        <taxon>Duplodnaviria</taxon>
        <taxon>Heunggongvirae</taxon>
        <taxon>Uroviricota</taxon>
        <taxon>Caudoviricetes</taxon>
        <taxon>Peduoviridae</taxon>
        <taxon>Maltschvirus</taxon>
        <taxon>Maltschvirus maltsch</taxon>
    </lineage>
</organism>
<dbReference type="InterPro" id="IPR026325">
    <property type="entry name" value="DUF932"/>
</dbReference>
<gene>
    <name evidence="1" type="ORF">UFOVP731_40</name>
</gene>
<reference evidence="1" key="1">
    <citation type="submission" date="2020-04" db="EMBL/GenBank/DDBJ databases">
        <authorList>
            <person name="Chiriac C."/>
            <person name="Salcher M."/>
            <person name="Ghai R."/>
            <person name="Kavagutti S V."/>
        </authorList>
    </citation>
    <scope>NUCLEOTIDE SEQUENCE</scope>
</reference>
<evidence type="ECO:0000313" key="1">
    <source>
        <dbReference type="EMBL" id="CAB4161250.1"/>
    </source>
</evidence>
<dbReference type="NCBIfam" id="TIGR03299">
    <property type="entry name" value="LGT_TIGR03299"/>
    <property type="match status" value="1"/>
</dbReference>